<reference evidence="2 3" key="1">
    <citation type="submission" date="2018-12" db="EMBL/GenBank/DDBJ databases">
        <title>The Batch Genome Submission of Enterobacter spp. strains.</title>
        <authorList>
            <person name="Wei L."/>
            <person name="Wu W."/>
            <person name="Lin J."/>
            <person name="Zhang X."/>
            <person name="Feng Y."/>
            <person name="Zong Z."/>
        </authorList>
    </citation>
    <scope>NUCLEOTIDE SEQUENCE [LARGE SCALE GENOMIC DNA]</scope>
    <source>
        <strain evidence="2 3">SCEM020047</strain>
    </source>
</reference>
<sequence>MNSVILMSTYNGDKYLCEQLDSLLVLEGHPDILIRDDGSSDNTIEIIKSYQLKYKNIKLIEGSNLGVVASFFDLMQQVDIGKYNYYAFCDQDDFWETDKISHAIKCIKEYKGAVMYCSTLNVVDASLHFQFRSPYPENNLTLSNALVENVVTGCTCVLNAEAFGQIKSNLPATNRIVMHDWWFYLVMVSTGSIYFDRESRIKYRQHGENVAGMKKTFSDIVQKFKKTKKSKYPPLLCQLHEYQRVCGGMLTKVDNNNLRVFIEILEKRKMFRFLSLIMNKKIYRQSLANNLSLVYSFLTNRI</sequence>
<accession>A0A9Q7K3H8</accession>
<gene>
    <name evidence="2" type="ORF">EKN29_14405</name>
</gene>
<dbReference type="EMBL" id="RXPP01000014">
    <property type="protein sequence ID" value="RTQ23618.1"/>
    <property type="molecule type" value="Genomic_DNA"/>
</dbReference>
<dbReference type="AlphaFoldDB" id="A0A9Q7K3H8"/>
<comment type="caution">
    <text evidence="2">The sequence shown here is derived from an EMBL/GenBank/DDBJ whole genome shotgun (WGS) entry which is preliminary data.</text>
</comment>
<dbReference type="SUPFAM" id="SSF53448">
    <property type="entry name" value="Nucleotide-diphospho-sugar transferases"/>
    <property type="match status" value="1"/>
</dbReference>
<dbReference type="RefSeq" id="WP_126816538.1">
    <property type="nucleotide sequence ID" value="NZ_JAJHUL010000002.1"/>
</dbReference>
<dbReference type="Gene3D" id="3.90.550.10">
    <property type="entry name" value="Spore Coat Polysaccharide Biosynthesis Protein SpsA, Chain A"/>
    <property type="match status" value="1"/>
</dbReference>
<evidence type="ECO:0000313" key="2">
    <source>
        <dbReference type="EMBL" id="RTQ23618.1"/>
    </source>
</evidence>
<dbReference type="GO" id="GO:0016758">
    <property type="term" value="F:hexosyltransferase activity"/>
    <property type="evidence" value="ECO:0007669"/>
    <property type="project" value="UniProtKB-ARBA"/>
</dbReference>
<name>A0A9Q7K3H8_9ENTR</name>
<protein>
    <submittedName>
        <fullName evidence="2">Glycosyltransferase</fullName>
    </submittedName>
</protein>
<dbReference type="PANTHER" id="PTHR22916:SF3">
    <property type="entry name" value="UDP-GLCNAC:BETAGAL BETA-1,3-N-ACETYLGLUCOSAMINYLTRANSFERASE-LIKE PROTEIN 1"/>
    <property type="match status" value="1"/>
</dbReference>
<feature type="domain" description="Glycosyltransferase 2-like" evidence="1">
    <location>
        <begin position="5"/>
        <end position="160"/>
    </location>
</feature>
<dbReference type="PANTHER" id="PTHR22916">
    <property type="entry name" value="GLYCOSYLTRANSFERASE"/>
    <property type="match status" value="1"/>
</dbReference>
<evidence type="ECO:0000313" key="3">
    <source>
        <dbReference type="Proteomes" id="UP000282263"/>
    </source>
</evidence>
<dbReference type="Proteomes" id="UP000282263">
    <property type="component" value="Unassembled WGS sequence"/>
</dbReference>
<dbReference type="Pfam" id="PF00535">
    <property type="entry name" value="Glycos_transf_2"/>
    <property type="match status" value="1"/>
</dbReference>
<dbReference type="InterPro" id="IPR001173">
    <property type="entry name" value="Glyco_trans_2-like"/>
</dbReference>
<organism evidence="2 3">
    <name type="scientific">Enterobacter mori</name>
    <dbReference type="NCBI Taxonomy" id="539813"/>
    <lineage>
        <taxon>Bacteria</taxon>
        <taxon>Pseudomonadati</taxon>
        <taxon>Pseudomonadota</taxon>
        <taxon>Gammaproteobacteria</taxon>
        <taxon>Enterobacterales</taxon>
        <taxon>Enterobacteriaceae</taxon>
        <taxon>Enterobacter</taxon>
    </lineage>
</organism>
<dbReference type="InterPro" id="IPR029044">
    <property type="entry name" value="Nucleotide-diphossugar_trans"/>
</dbReference>
<evidence type="ECO:0000259" key="1">
    <source>
        <dbReference type="Pfam" id="PF00535"/>
    </source>
</evidence>
<proteinExistence type="predicted"/>